<evidence type="ECO:0000256" key="1">
    <source>
        <dbReference type="SAM" id="Phobius"/>
    </source>
</evidence>
<keyword evidence="3" id="KW-1185">Reference proteome</keyword>
<name>A0A2P8AFD1_9PEZI</name>
<sequence length="200" mass="22613">MATSQQQTSFRAARYWSNNGVWGLPIRVALRTSQFVLAMTVIGLYSPDLVSDTNNNRRADSLWVYATMVGSLSALVCIVHCFVTVTRLGWWIIDWVLFILRTALFGSMGSMYIGGDASRYQDVTQSVTRMKVALWFDLLNMLLWLATGIYGMVFCVRARRSKAQVEVMPNNGVEHGLVDTLDRQSEQSEEIDKGLEKEKN</sequence>
<gene>
    <name evidence="2" type="ORF">B9Z65_3497</name>
</gene>
<accession>A0A2P8AFD1</accession>
<feature type="transmembrane region" description="Helical" evidence="1">
    <location>
        <begin position="62"/>
        <end position="83"/>
    </location>
</feature>
<comment type="caution">
    <text evidence="2">The sequence shown here is derived from an EMBL/GenBank/DDBJ whole genome shotgun (WGS) entry which is preliminary data.</text>
</comment>
<keyword evidence="1" id="KW-0812">Transmembrane</keyword>
<feature type="transmembrane region" description="Helical" evidence="1">
    <location>
        <begin position="95"/>
        <end position="113"/>
    </location>
</feature>
<dbReference type="Proteomes" id="UP000243723">
    <property type="component" value="Unassembled WGS sequence"/>
</dbReference>
<dbReference type="PANTHER" id="PTHR42083:SF1">
    <property type="entry name" value="MARVEL DOMAIN-CONTAINING PROTEIN"/>
    <property type="match status" value="1"/>
</dbReference>
<evidence type="ECO:0000313" key="2">
    <source>
        <dbReference type="EMBL" id="PSK59173.1"/>
    </source>
</evidence>
<dbReference type="EMBL" id="NHZQ01000010">
    <property type="protein sequence ID" value="PSK59173.1"/>
    <property type="molecule type" value="Genomic_DNA"/>
</dbReference>
<protein>
    <recommendedName>
        <fullName evidence="4">MARVEL domain-containing protein</fullName>
    </recommendedName>
</protein>
<proteinExistence type="predicted"/>
<dbReference type="OrthoDB" id="5363290at2759"/>
<dbReference type="AlphaFoldDB" id="A0A2P8AFD1"/>
<keyword evidence="1" id="KW-0472">Membrane</keyword>
<keyword evidence="1" id="KW-1133">Transmembrane helix</keyword>
<reference evidence="2 3" key="1">
    <citation type="submission" date="2017-05" db="EMBL/GenBank/DDBJ databases">
        <title>Draft genome sequence of Elsinoe australis.</title>
        <authorList>
            <person name="Cheng Q."/>
        </authorList>
    </citation>
    <scope>NUCLEOTIDE SEQUENCE [LARGE SCALE GENOMIC DNA]</scope>
    <source>
        <strain evidence="2 3">NL1</strain>
    </source>
</reference>
<dbReference type="PANTHER" id="PTHR42083">
    <property type="entry name" value="MARVEL DOMAIN-CONTAINING PROTEIN"/>
    <property type="match status" value="1"/>
</dbReference>
<evidence type="ECO:0008006" key="4">
    <source>
        <dbReference type="Google" id="ProtNLM"/>
    </source>
</evidence>
<evidence type="ECO:0000313" key="3">
    <source>
        <dbReference type="Proteomes" id="UP000243723"/>
    </source>
</evidence>
<feature type="transmembrane region" description="Helical" evidence="1">
    <location>
        <begin position="21"/>
        <end position="42"/>
    </location>
</feature>
<feature type="transmembrane region" description="Helical" evidence="1">
    <location>
        <begin position="133"/>
        <end position="156"/>
    </location>
</feature>
<organism evidence="2 3">
    <name type="scientific">Elsinoe australis</name>
    <dbReference type="NCBI Taxonomy" id="40998"/>
    <lineage>
        <taxon>Eukaryota</taxon>
        <taxon>Fungi</taxon>
        <taxon>Dikarya</taxon>
        <taxon>Ascomycota</taxon>
        <taxon>Pezizomycotina</taxon>
        <taxon>Dothideomycetes</taxon>
        <taxon>Dothideomycetidae</taxon>
        <taxon>Myriangiales</taxon>
        <taxon>Elsinoaceae</taxon>
        <taxon>Elsinoe</taxon>
    </lineage>
</organism>